<feature type="binding site" evidence="7">
    <location>
        <begin position="211"/>
        <end position="214"/>
    </location>
    <ligand>
        <name>substrate</name>
    </ligand>
</feature>
<dbReference type="SUPFAM" id="SSF53335">
    <property type="entry name" value="S-adenosyl-L-methionine-dependent methyltransferases"/>
    <property type="match status" value="1"/>
</dbReference>
<feature type="binding site" evidence="7">
    <location>
        <position position="141"/>
    </location>
    <ligand>
        <name>substrate</name>
    </ligand>
</feature>
<keyword evidence="4 7" id="KW-0808">Transferase</keyword>
<feature type="binding site" evidence="7">
    <location>
        <position position="137"/>
    </location>
    <ligand>
        <name>S-adenosyl-L-methionine</name>
        <dbReference type="ChEBI" id="CHEBI:59789"/>
    </ligand>
</feature>
<comment type="caution">
    <text evidence="7">Lacks conserved residue(s) required for the propagation of feature annotation.</text>
</comment>
<reference evidence="8 9" key="1">
    <citation type="journal article" date="2013" name="Int. J. Syst. Evol. Microbiol.">
        <title>Hoeflea suaedae sp. nov., an endophytic bacterium isolated from the root of the halophyte Suaeda maritima.</title>
        <authorList>
            <person name="Chung E.J."/>
            <person name="Park J.A."/>
            <person name="Pramanik P."/>
            <person name="Bibi F."/>
            <person name="Jeon C.O."/>
            <person name="Chung Y.R."/>
        </authorList>
    </citation>
    <scope>NUCLEOTIDE SEQUENCE [LARGE SCALE GENOMIC DNA]</scope>
    <source>
        <strain evidence="8 9">YC6898</strain>
    </source>
</reference>
<comment type="function">
    <text evidence="2 7">Catalyzes the formation of N(7)-methylguanine at position 46 (m7G46) in tRNA.</text>
</comment>
<evidence type="ECO:0000256" key="5">
    <source>
        <dbReference type="ARBA" id="ARBA00022691"/>
    </source>
</evidence>
<gene>
    <name evidence="7 8" type="primary">trmB</name>
    <name evidence="8" type="ORF">E2A64_02460</name>
</gene>
<feature type="binding site" evidence="7">
    <location>
        <position position="115"/>
    </location>
    <ligand>
        <name>S-adenosyl-L-methionine</name>
        <dbReference type="ChEBI" id="CHEBI:59789"/>
    </ligand>
</feature>
<evidence type="ECO:0000256" key="4">
    <source>
        <dbReference type="ARBA" id="ARBA00022679"/>
    </source>
</evidence>
<dbReference type="GO" id="GO:0008176">
    <property type="term" value="F:tRNA (guanine(46)-N7)-methyltransferase activity"/>
    <property type="evidence" value="ECO:0007669"/>
    <property type="project" value="UniProtKB-UniRule"/>
</dbReference>
<keyword evidence="6 7" id="KW-0819">tRNA processing</keyword>
<dbReference type="InterPro" id="IPR029063">
    <property type="entry name" value="SAM-dependent_MTases_sf"/>
</dbReference>
<keyword evidence="9" id="KW-1185">Reference proteome</keyword>
<comment type="pathway">
    <text evidence="7">tRNA modification; N(7)-methylguanine-tRNA biosynthesis.</text>
</comment>
<dbReference type="CDD" id="cd02440">
    <property type="entry name" value="AdoMet_MTases"/>
    <property type="match status" value="1"/>
</dbReference>
<evidence type="ECO:0000313" key="8">
    <source>
        <dbReference type="EMBL" id="TDH38014.1"/>
    </source>
</evidence>
<comment type="caution">
    <text evidence="8">The sequence shown here is derived from an EMBL/GenBank/DDBJ whole genome shotgun (WGS) entry which is preliminary data.</text>
</comment>
<comment type="catalytic activity">
    <reaction evidence="1 7">
        <text>guanosine(46) in tRNA + S-adenosyl-L-methionine = N(7)-methylguanosine(46) in tRNA + S-adenosyl-L-homocysteine</text>
        <dbReference type="Rhea" id="RHEA:42708"/>
        <dbReference type="Rhea" id="RHEA-COMP:10188"/>
        <dbReference type="Rhea" id="RHEA-COMP:10189"/>
        <dbReference type="ChEBI" id="CHEBI:57856"/>
        <dbReference type="ChEBI" id="CHEBI:59789"/>
        <dbReference type="ChEBI" id="CHEBI:74269"/>
        <dbReference type="ChEBI" id="CHEBI:74480"/>
        <dbReference type="EC" id="2.1.1.33"/>
    </reaction>
</comment>
<evidence type="ECO:0000256" key="3">
    <source>
        <dbReference type="ARBA" id="ARBA00022603"/>
    </source>
</evidence>
<keyword evidence="5 7" id="KW-0949">S-adenosyl-L-methionine</keyword>
<dbReference type="AlphaFoldDB" id="A0A4R5PM08"/>
<dbReference type="OrthoDB" id="9802090at2"/>
<protein>
    <recommendedName>
        <fullName evidence="7">tRNA (guanine-N(7)-)-methyltransferase</fullName>
        <ecNumber evidence="7">2.1.1.33</ecNumber>
    </recommendedName>
    <alternativeName>
        <fullName evidence="7">tRNA (guanine(46)-N(7))-methyltransferase</fullName>
    </alternativeName>
    <alternativeName>
        <fullName evidence="7">tRNA(m7G46)-methyltransferase</fullName>
    </alternativeName>
</protein>
<dbReference type="InterPro" id="IPR003358">
    <property type="entry name" value="tRNA_(Gua-N-7)_MeTrfase_Trmb"/>
</dbReference>
<evidence type="ECO:0000256" key="2">
    <source>
        <dbReference type="ARBA" id="ARBA00003015"/>
    </source>
</evidence>
<dbReference type="EC" id="2.1.1.33" evidence="7"/>
<dbReference type="HAMAP" id="MF_01057">
    <property type="entry name" value="tRNA_methyltr_TrmB"/>
    <property type="match status" value="1"/>
</dbReference>
<organism evidence="8 9">
    <name type="scientific">Pseudohoeflea suaedae</name>
    <dbReference type="NCBI Taxonomy" id="877384"/>
    <lineage>
        <taxon>Bacteria</taxon>
        <taxon>Pseudomonadati</taxon>
        <taxon>Pseudomonadota</taxon>
        <taxon>Alphaproteobacteria</taxon>
        <taxon>Hyphomicrobiales</taxon>
        <taxon>Rhizobiaceae</taxon>
        <taxon>Pseudohoeflea</taxon>
    </lineage>
</organism>
<evidence type="ECO:0000256" key="1">
    <source>
        <dbReference type="ARBA" id="ARBA00000142"/>
    </source>
</evidence>
<evidence type="ECO:0000313" key="9">
    <source>
        <dbReference type="Proteomes" id="UP000295131"/>
    </source>
</evidence>
<dbReference type="PANTHER" id="PTHR23417">
    <property type="entry name" value="3-DEOXY-D-MANNO-OCTULOSONIC-ACID TRANSFERASE/TRNA GUANINE-N 7 - -METHYLTRANSFERASE"/>
    <property type="match status" value="1"/>
</dbReference>
<dbReference type="InterPro" id="IPR055361">
    <property type="entry name" value="tRNA_methyltr_TrmB_bact"/>
</dbReference>
<feature type="binding site" evidence="7">
    <location>
        <position position="88"/>
    </location>
    <ligand>
        <name>S-adenosyl-L-methionine</name>
        <dbReference type="ChEBI" id="CHEBI:59789"/>
    </ligand>
</feature>
<keyword evidence="3 7" id="KW-0489">Methyltransferase</keyword>
<dbReference type="UniPathway" id="UPA00989"/>
<comment type="similarity">
    <text evidence="7">Belongs to the class I-like SAM-binding methyltransferase superfamily. TrmB family.</text>
</comment>
<sequence>MTEQRRSRATEAFWGRRRGKSLKPAQAEALDTVARARMLDLSEPAPSRLADLFPHAPETIHLEIGFGGGEHLAHHARSRPETGFIGVEPFVNSMAKLAAVIDDEGMENIRLYDDDATRLLDWLPEASLDGIDLFYPDPWPKKKHWKRRFVSDVNLDRFARVLKPGATFRFASDIDTYVNWTLLHVARHDLFSWQAGKAEDWHSPWQGWPGTRYEAKAFREGRTPAYLTFARAP</sequence>
<dbReference type="RefSeq" id="WP_133282850.1">
    <property type="nucleotide sequence ID" value="NZ_SMSI01000001.1"/>
</dbReference>
<feature type="binding site" evidence="7">
    <location>
        <position position="173"/>
    </location>
    <ligand>
        <name>substrate</name>
    </ligand>
</feature>
<dbReference type="EMBL" id="SMSI01000001">
    <property type="protein sequence ID" value="TDH38014.1"/>
    <property type="molecule type" value="Genomic_DNA"/>
</dbReference>
<dbReference type="Gene3D" id="3.40.50.150">
    <property type="entry name" value="Vaccinia Virus protein VP39"/>
    <property type="match status" value="1"/>
</dbReference>
<feature type="binding site" evidence="7">
    <location>
        <position position="63"/>
    </location>
    <ligand>
        <name>S-adenosyl-L-methionine</name>
        <dbReference type="ChEBI" id="CHEBI:59789"/>
    </ligand>
</feature>
<dbReference type="NCBIfam" id="TIGR00091">
    <property type="entry name" value="tRNA (guanosine(46)-N7)-methyltransferase TrmB"/>
    <property type="match status" value="1"/>
</dbReference>
<proteinExistence type="inferred from homology"/>
<name>A0A4R5PM08_9HYPH</name>
<dbReference type="PANTHER" id="PTHR23417:SF14">
    <property type="entry name" value="PENTACOTRIPEPTIDE-REPEAT REGION OF PRORP DOMAIN-CONTAINING PROTEIN"/>
    <property type="match status" value="1"/>
</dbReference>
<dbReference type="Proteomes" id="UP000295131">
    <property type="component" value="Unassembled WGS sequence"/>
</dbReference>
<dbReference type="GO" id="GO:0043527">
    <property type="term" value="C:tRNA methyltransferase complex"/>
    <property type="evidence" value="ECO:0007669"/>
    <property type="project" value="TreeGrafter"/>
</dbReference>
<accession>A0A4R5PM08</accession>
<dbReference type="PROSITE" id="PS51625">
    <property type="entry name" value="SAM_MT_TRMB"/>
    <property type="match status" value="1"/>
</dbReference>
<evidence type="ECO:0000256" key="7">
    <source>
        <dbReference type="HAMAP-Rule" id="MF_01057"/>
    </source>
</evidence>
<dbReference type="Pfam" id="PF02390">
    <property type="entry name" value="Methyltransf_4"/>
    <property type="match status" value="1"/>
</dbReference>
<evidence type="ECO:0000256" key="6">
    <source>
        <dbReference type="ARBA" id="ARBA00022694"/>
    </source>
</evidence>